<dbReference type="Gramene" id="KQL13271">
    <property type="protein sequence ID" value="KQL13271"/>
    <property type="gene ID" value="SETIT_024783mg"/>
</dbReference>
<evidence type="ECO:0000256" key="3">
    <source>
        <dbReference type="ARBA" id="ARBA00023125"/>
    </source>
</evidence>
<proteinExistence type="predicted"/>
<dbReference type="EMBL" id="AGNK02001443">
    <property type="status" value="NOT_ANNOTATED_CDS"/>
    <property type="molecule type" value="Genomic_DNA"/>
</dbReference>
<evidence type="ECO:0000256" key="2">
    <source>
        <dbReference type="ARBA" id="ARBA00023015"/>
    </source>
</evidence>
<evidence type="ECO:0000256" key="4">
    <source>
        <dbReference type="ARBA" id="ARBA00023163"/>
    </source>
</evidence>
<dbReference type="eggNOG" id="KOG0014">
    <property type="taxonomic scope" value="Eukaryota"/>
</dbReference>
<dbReference type="EnsemblPlants" id="KQL13271">
    <property type="protein sequence ID" value="KQL13271"/>
    <property type="gene ID" value="SETIT_024783mg"/>
</dbReference>
<comment type="subcellular location">
    <subcellularLocation>
        <location evidence="1">Nucleus</location>
    </subcellularLocation>
</comment>
<dbReference type="SUPFAM" id="SSF55455">
    <property type="entry name" value="SRF-like"/>
    <property type="match status" value="1"/>
</dbReference>
<dbReference type="CDD" id="cd00266">
    <property type="entry name" value="MADS_SRF_like"/>
    <property type="match status" value="1"/>
</dbReference>
<dbReference type="GO" id="GO:0000981">
    <property type="term" value="F:DNA-binding transcription factor activity, RNA polymerase II-specific"/>
    <property type="evidence" value="ECO:0000318"/>
    <property type="project" value="GO_Central"/>
</dbReference>
<evidence type="ECO:0000256" key="1">
    <source>
        <dbReference type="ARBA" id="ARBA00004123"/>
    </source>
</evidence>
<organism evidence="8 9">
    <name type="scientific">Setaria italica</name>
    <name type="common">Foxtail millet</name>
    <name type="synonym">Panicum italicum</name>
    <dbReference type="NCBI Taxonomy" id="4555"/>
    <lineage>
        <taxon>Eukaryota</taxon>
        <taxon>Viridiplantae</taxon>
        <taxon>Streptophyta</taxon>
        <taxon>Embryophyta</taxon>
        <taxon>Tracheophyta</taxon>
        <taxon>Spermatophyta</taxon>
        <taxon>Magnoliopsida</taxon>
        <taxon>Liliopsida</taxon>
        <taxon>Poales</taxon>
        <taxon>Poaceae</taxon>
        <taxon>PACMAD clade</taxon>
        <taxon>Panicoideae</taxon>
        <taxon>Panicodae</taxon>
        <taxon>Paniceae</taxon>
        <taxon>Cenchrinae</taxon>
        <taxon>Setaria</taxon>
    </lineage>
</organism>
<keyword evidence="4" id="KW-0804">Transcription</keyword>
<evidence type="ECO:0000256" key="6">
    <source>
        <dbReference type="SAM" id="MobiDB-lite"/>
    </source>
</evidence>
<dbReference type="HOGENOM" id="CLU_565745_0_0_1"/>
<dbReference type="Gene3D" id="3.40.1810.10">
    <property type="entry name" value="Transcription factor, MADS-box"/>
    <property type="match status" value="1"/>
</dbReference>
<feature type="domain" description="MADS-box" evidence="7">
    <location>
        <begin position="3"/>
        <end position="51"/>
    </location>
</feature>
<evidence type="ECO:0000313" key="9">
    <source>
        <dbReference type="Proteomes" id="UP000004995"/>
    </source>
</evidence>
<dbReference type="PANTHER" id="PTHR11945">
    <property type="entry name" value="MADS BOX PROTEIN"/>
    <property type="match status" value="1"/>
</dbReference>
<name>K3ZDZ1_SETIT</name>
<dbReference type="Proteomes" id="UP000004995">
    <property type="component" value="Unassembled WGS sequence"/>
</dbReference>
<dbReference type="SMART" id="SM00432">
    <property type="entry name" value="MADS"/>
    <property type="match status" value="1"/>
</dbReference>
<dbReference type="GO" id="GO:0006357">
    <property type="term" value="P:regulation of transcription by RNA polymerase II"/>
    <property type="evidence" value="ECO:0000318"/>
    <property type="project" value="GO_Central"/>
</dbReference>
<dbReference type="InterPro" id="IPR002100">
    <property type="entry name" value="TF_MADSbox"/>
</dbReference>
<keyword evidence="5" id="KW-0539">Nucleus</keyword>
<reference evidence="9" key="1">
    <citation type="journal article" date="2012" name="Nat. Biotechnol.">
        <title>Reference genome sequence of the model plant Setaria.</title>
        <authorList>
            <person name="Bennetzen J.L."/>
            <person name="Schmutz J."/>
            <person name="Wang H."/>
            <person name="Percifield R."/>
            <person name="Hawkins J."/>
            <person name="Pontaroli A.C."/>
            <person name="Estep M."/>
            <person name="Feng L."/>
            <person name="Vaughn J.N."/>
            <person name="Grimwood J."/>
            <person name="Jenkins J."/>
            <person name="Barry K."/>
            <person name="Lindquist E."/>
            <person name="Hellsten U."/>
            <person name="Deshpande S."/>
            <person name="Wang X."/>
            <person name="Wu X."/>
            <person name="Mitros T."/>
            <person name="Triplett J."/>
            <person name="Yang X."/>
            <person name="Ye C.Y."/>
            <person name="Mauro-Herrera M."/>
            <person name="Wang L."/>
            <person name="Li P."/>
            <person name="Sharma M."/>
            <person name="Sharma R."/>
            <person name="Ronald P.C."/>
            <person name="Panaud O."/>
            <person name="Kellogg E.A."/>
            <person name="Brutnell T.P."/>
            <person name="Doust A.N."/>
            <person name="Tuskan G.A."/>
            <person name="Rokhsar D."/>
            <person name="Devos K.M."/>
        </authorList>
    </citation>
    <scope>NUCLEOTIDE SEQUENCE [LARGE SCALE GENOMIC DNA]</scope>
    <source>
        <strain evidence="9">cv. Yugu1</strain>
    </source>
</reference>
<dbReference type="GO" id="GO:0045944">
    <property type="term" value="P:positive regulation of transcription by RNA polymerase II"/>
    <property type="evidence" value="ECO:0007669"/>
    <property type="project" value="InterPro"/>
</dbReference>
<keyword evidence="9" id="KW-1185">Reference proteome</keyword>
<feature type="region of interest" description="Disordered" evidence="6">
    <location>
        <begin position="354"/>
        <end position="376"/>
    </location>
</feature>
<protein>
    <recommendedName>
        <fullName evidence="7">MADS-box domain-containing protein</fullName>
    </recommendedName>
</protein>
<evidence type="ECO:0000256" key="5">
    <source>
        <dbReference type="ARBA" id="ARBA00023242"/>
    </source>
</evidence>
<accession>K3ZDZ1</accession>
<keyword evidence="3" id="KW-0238">DNA-binding</keyword>
<dbReference type="GO" id="GO:0000978">
    <property type="term" value="F:RNA polymerase II cis-regulatory region sequence-specific DNA binding"/>
    <property type="evidence" value="ECO:0000318"/>
    <property type="project" value="GO_Central"/>
</dbReference>
<dbReference type="OMA" id="PMVANSP"/>
<evidence type="ECO:0000259" key="7">
    <source>
        <dbReference type="PROSITE" id="PS50066"/>
    </source>
</evidence>
<dbReference type="PANTHER" id="PTHR11945:SF634">
    <property type="entry name" value="MADS-BOX DOMAIN-CONTAINING PROTEIN"/>
    <property type="match status" value="1"/>
</dbReference>
<keyword evidence="2" id="KW-0805">Transcription regulation</keyword>
<dbReference type="Pfam" id="PF00319">
    <property type="entry name" value="SRF-TF"/>
    <property type="match status" value="1"/>
</dbReference>
<dbReference type="GO" id="GO:0005634">
    <property type="term" value="C:nucleus"/>
    <property type="evidence" value="ECO:0007669"/>
    <property type="project" value="UniProtKB-SubCell"/>
</dbReference>
<evidence type="ECO:0000313" key="8">
    <source>
        <dbReference type="EnsemblPlants" id="KQL13271"/>
    </source>
</evidence>
<dbReference type="AlphaFoldDB" id="K3ZDZ1"/>
<dbReference type="InterPro" id="IPR033897">
    <property type="entry name" value="SRF-like_MADS-box"/>
</dbReference>
<dbReference type="PROSITE" id="PS50066">
    <property type="entry name" value="MADS_BOX_2"/>
    <property type="match status" value="1"/>
</dbReference>
<dbReference type="InterPro" id="IPR036879">
    <property type="entry name" value="TF_MADSbox_sf"/>
</dbReference>
<dbReference type="GO" id="GO:0046983">
    <property type="term" value="F:protein dimerization activity"/>
    <property type="evidence" value="ECO:0007669"/>
    <property type="project" value="InterPro"/>
</dbReference>
<reference evidence="8" key="2">
    <citation type="submission" date="2018-08" db="UniProtKB">
        <authorList>
            <consortium name="EnsemblPlants"/>
        </authorList>
    </citation>
    <scope>IDENTIFICATION</scope>
    <source>
        <strain evidence="8">Yugu1</strain>
    </source>
</reference>
<dbReference type="InParanoid" id="K3ZDZ1"/>
<sequence length="483" mass="51873">MPRRGGKIKIQWIAEKAVRQAAFRKRHTTLFDKARDLSILCQVQAAVVVYGRGEAEPKVWPGVPEVTEILQRYPDLPGSLKEAHKLDNEIFARQRAKKMRRKVDSCKATARRLEVNLVLNDVSIGRRRDFDDLPRELTAAVVSVLNAFRSVTADRVNFLRSADAQEAAFSPPLEEAAALMALREPPMVPPVAMAAPVVANAPFMQPTPPQSALVVPLEEEEEPPMVPPLAMAPFVADAPLLLPAPELEPAPLQSELVVSPVPELEDPQMIADALLLLELELELEPELAPAQSELVEAPAPAPQEPPMVAEESLLPLLAPEPEPAPLQSEVVVAPAPEPQDPQMIADALLLPLAPEPEPAPLQSELVEAPPPAPQAPPTVADAPLLLPAPEPASELVVVPASPPQEPPMVADASLLLPAVEPESQATAAGMGADELLNLDAEPRNGSFLLEMADAIVDDGSGRQATAEDVDRLLREHGLESFKP</sequence>